<gene>
    <name evidence="1" type="ORF">A3G52_01700</name>
</gene>
<evidence type="ECO:0000313" key="1">
    <source>
        <dbReference type="EMBL" id="OHA41990.1"/>
    </source>
</evidence>
<evidence type="ECO:0000313" key="2">
    <source>
        <dbReference type="Proteomes" id="UP000177269"/>
    </source>
</evidence>
<comment type="caution">
    <text evidence="1">The sequence shown here is derived from an EMBL/GenBank/DDBJ whole genome shotgun (WGS) entry which is preliminary data.</text>
</comment>
<accession>A0A1G2P0Y8</accession>
<sequence length="145" mass="16738">MNKFFSKKIFIALISLAVFLYFSLNIFSYFDPLSFCRIKIHQQPLSGNRSTIKEALRYIKRSDPSSYAMVCKYVKDIGEKNCMSGDARVDASFAGEYGTVKGCYVRGTKFIYLKPNKNNDRQTVVERAKNVIHLAAKSENFWQKY</sequence>
<protein>
    <submittedName>
        <fullName evidence="1">Uncharacterized protein</fullName>
    </submittedName>
</protein>
<organism evidence="1 2">
    <name type="scientific">Candidatus Taylorbacteria bacterium RIFCSPLOWO2_12_FULL_43_20</name>
    <dbReference type="NCBI Taxonomy" id="1802332"/>
    <lineage>
        <taxon>Bacteria</taxon>
        <taxon>Candidatus Tayloriibacteriota</taxon>
    </lineage>
</organism>
<dbReference type="Proteomes" id="UP000177269">
    <property type="component" value="Unassembled WGS sequence"/>
</dbReference>
<name>A0A1G2P0Y8_9BACT</name>
<dbReference type="EMBL" id="MHSK01000021">
    <property type="protein sequence ID" value="OHA41990.1"/>
    <property type="molecule type" value="Genomic_DNA"/>
</dbReference>
<reference evidence="1 2" key="1">
    <citation type="journal article" date="2016" name="Nat. Commun.">
        <title>Thousands of microbial genomes shed light on interconnected biogeochemical processes in an aquifer system.</title>
        <authorList>
            <person name="Anantharaman K."/>
            <person name="Brown C.T."/>
            <person name="Hug L.A."/>
            <person name="Sharon I."/>
            <person name="Castelle C.J."/>
            <person name="Probst A.J."/>
            <person name="Thomas B.C."/>
            <person name="Singh A."/>
            <person name="Wilkins M.J."/>
            <person name="Karaoz U."/>
            <person name="Brodie E.L."/>
            <person name="Williams K.H."/>
            <person name="Hubbard S.S."/>
            <person name="Banfield J.F."/>
        </authorList>
    </citation>
    <scope>NUCLEOTIDE SEQUENCE [LARGE SCALE GENOMIC DNA]</scope>
</reference>
<proteinExistence type="predicted"/>
<dbReference type="AlphaFoldDB" id="A0A1G2P0Y8"/>